<gene>
    <name evidence="1" type="ORF">BpHYR1_035591</name>
</gene>
<dbReference type="AlphaFoldDB" id="A0A3M7R9W8"/>
<name>A0A3M7R9W8_BRAPC</name>
<organism evidence="1 2">
    <name type="scientific">Brachionus plicatilis</name>
    <name type="common">Marine rotifer</name>
    <name type="synonym">Brachionus muelleri</name>
    <dbReference type="NCBI Taxonomy" id="10195"/>
    <lineage>
        <taxon>Eukaryota</taxon>
        <taxon>Metazoa</taxon>
        <taxon>Spiralia</taxon>
        <taxon>Gnathifera</taxon>
        <taxon>Rotifera</taxon>
        <taxon>Eurotatoria</taxon>
        <taxon>Monogononta</taxon>
        <taxon>Pseudotrocha</taxon>
        <taxon>Ploima</taxon>
        <taxon>Brachionidae</taxon>
        <taxon>Brachionus</taxon>
    </lineage>
</organism>
<dbReference type="EMBL" id="REGN01003885">
    <property type="protein sequence ID" value="RNA20269.1"/>
    <property type="molecule type" value="Genomic_DNA"/>
</dbReference>
<evidence type="ECO:0000313" key="1">
    <source>
        <dbReference type="EMBL" id="RNA20269.1"/>
    </source>
</evidence>
<evidence type="ECO:0000313" key="2">
    <source>
        <dbReference type="Proteomes" id="UP000276133"/>
    </source>
</evidence>
<dbReference type="Proteomes" id="UP000276133">
    <property type="component" value="Unassembled WGS sequence"/>
</dbReference>
<reference evidence="1 2" key="1">
    <citation type="journal article" date="2018" name="Sci. Rep.">
        <title>Genomic signatures of local adaptation to the degree of environmental predictability in rotifers.</title>
        <authorList>
            <person name="Franch-Gras L."/>
            <person name="Hahn C."/>
            <person name="Garcia-Roger E.M."/>
            <person name="Carmona M.J."/>
            <person name="Serra M."/>
            <person name="Gomez A."/>
        </authorList>
    </citation>
    <scope>NUCLEOTIDE SEQUENCE [LARGE SCALE GENOMIC DNA]</scope>
    <source>
        <strain evidence="1">HYR1</strain>
    </source>
</reference>
<sequence length="70" mass="8320">MESQLINISNAHSIKHQIHATINKTFEFGKFQPHLKFICHFAKRIMSCYFTLTRSFVICVIFQFKLEKNN</sequence>
<keyword evidence="2" id="KW-1185">Reference proteome</keyword>
<proteinExistence type="predicted"/>
<accession>A0A3M7R9W8</accession>
<comment type="caution">
    <text evidence="1">The sequence shown here is derived from an EMBL/GenBank/DDBJ whole genome shotgun (WGS) entry which is preliminary data.</text>
</comment>
<protein>
    <submittedName>
        <fullName evidence="1">Uncharacterized protein</fullName>
    </submittedName>
</protein>